<organism evidence="12 13">
    <name type="scientific">Patella caerulea</name>
    <name type="common">Rayed Mediterranean limpet</name>
    <dbReference type="NCBI Taxonomy" id="87958"/>
    <lineage>
        <taxon>Eukaryota</taxon>
        <taxon>Metazoa</taxon>
        <taxon>Spiralia</taxon>
        <taxon>Lophotrochozoa</taxon>
        <taxon>Mollusca</taxon>
        <taxon>Gastropoda</taxon>
        <taxon>Patellogastropoda</taxon>
        <taxon>Patelloidea</taxon>
        <taxon>Patellidae</taxon>
        <taxon>Patella</taxon>
    </lineage>
</organism>
<evidence type="ECO:0000256" key="8">
    <source>
        <dbReference type="ARBA" id="ARBA00048536"/>
    </source>
</evidence>
<dbReference type="Gene3D" id="3.40.50.1820">
    <property type="entry name" value="alpha/beta hydrolase"/>
    <property type="match status" value="1"/>
</dbReference>
<dbReference type="EMBL" id="JAZGQO010000006">
    <property type="protein sequence ID" value="KAK6185487.1"/>
    <property type="molecule type" value="Genomic_DNA"/>
</dbReference>
<evidence type="ECO:0000256" key="6">
    <source>
        <dbReference type="ARBA" id="ARBA00023098"/>
    </source>
</evidence>
<dbReference type="SUPFAM" id="SSF53474">
    <property type="entry name" value="alpha/beta-Hydrolases"/>
    <property type="match status" value="1"/>
</dbReference>
<keyword evidence="3" id="KW-0444">Lipid biosynthesis</keyword>
<evidence type="ECO:0000256" key="7">
    <source>
        <dbReference type="ARBA" id="ARBA00023160"/>
    </source>
</evidence>
<sequence>MSSKLMNCRFPKSDATVRLFCFPWAGGGSNFYSNWGSAVCDNVEVIGINLPGRETRIAEKPTNSVEEIVEEVTKKMVSDYSDKPFALFGHSMGALLAFETAKVLKEKYQKEPTKMYVSGISGPHIQEKTRVSRTVSQLNDSEFIEYLGSLGGTPHEVLNNSDIMKMFLPMLRADYSIVDDYLYELPEGKPLLSCPIAAFDGKSDRKHEIEAWQRVTTGKLIINMRDGGHFYLKEPKNMKYLQDFISNDFLVMCG</sequence>
<dbReference type="EC" id="3.1.2.14" evidence="2"/>
<comment type="caution">
    <text evidence="12">The sequence shown here is derived from an EMBL/GenBank/DDBJ whole genome shotgun (WGS) entry which is preliminary data.</text>
</comment>
<accession>A0AAN8PU30</accession>
<dbReference type="GO" id="GO:0051792">
    <property type="term" value="P:medium-chain fatty acid biosynthetic process"/>
    <property type="evidence" value="ECO:0007669"/>
    <property type="project" value="UniProtKB-ARBA"/>
</dbReference>
<dbReference type="InterPro" id="IPR001031">
    <property type="entry name" value="Thioesterase"/>
</dbReference>
<evidence type="ECO:0000256" key="2">
    <source>
        <dbReference type="ARBA" id="ARBA00012480"/>
    </source>
</evidence>
<keyword evidence="6" id="KW-0443">Lipid metabolism</keyword>
<dbReference type="Pfam" id="PF00975">
    <property type="entry name" value="Thioesterase"/>
    <property type="match status" value="1"/>
</dbReference>
<keyword evidence="7" id="KW-0275">Fatty acid biosynthesis</keyword>
<dbReference type="GO" id="GO:0016297">
    <property type="term" value="F:fatty acyl-[ACP] hydrolase activity"/>
    <property type="evidence" value="ECO:0007669"/>
    <property type="project" value="UniProtKB-EC"/>
</dbReference>
<dbReference type="InterPro" id="IPR029058">
    <property type="entry name" value="AB_hydrolase_fold"/>
</dbReference>
<evidence type="ECO:0000259" key="11">
    <source>
        <dbReference type="Pfam" id="PF00975"/>
    </source>
</evidence>
<evidence type="ECO:0000256" key="4">
    <source>
        <dbReference type="ARBA" id="ARBA00022801"/>
    </source>
</evidence>
<evidence type="ECO:0000313" key="12">
    <source>
        <dbReference type="EMBL" id="KAK6185487.1"/>
    </source>
</evidence>
<keyword evidence="13" id="KW-1185">Reference proteome</keyword>
<keyword evidence="5" id="KW-0276">Fatty acid metabolism</keyword>
<reference evidence="12 13" key="1">
    <citation type="submission" date="2024-01" db="EMBL/GenBank/DDBJ databases">
        <title>The genome of the rayed Mediterranean limpet Patella caerulea (Linnaeus, 1758).</title>
        <authorList>
            <person name="Anh-Thu Weber A."/>
            <person name="Halstead-Nussloch G."/>
        </authorList>
    </citation>
    <scope>NUCLEOTIDE SEQUENCE [LARGE SCALE GENOMIC DNA]</scope>
    <source>
        <strain evidence="12">AATW-2023a</strain>
        <tissue evidence="12">Whole specimen</tissue>
    </source>
</reference>
<dbReference type="PANTHER" id="PTHR11487:SF0">
    <property type="entry name" value="S-ACYL FATTY ACID SYNTHASE THIOESTERASE, MEDIUM CHAIN"/>
    <property type="match status" value="1"/>
</dbReference>
<evidence type="ECO:0000256" key="5">
    <source>
        <dbReference type="ARBA" id="ARBA00022832"/>
    </source>
</evidence>
<protein>
    <recommendedName>
        <fullName evidence="9">S-acyl fatty acid synthase thioesterase, medium chain</fullName>
        <ecNumber evidence="2">3.1.2.14</ecNumber>
    </recommendedName>
    <alternativeName>
        <fullName evidence="10">Thioesterase II</fullName>
    </alternativeName>
</protein>
<evidence type="ECO:0000313" key="13">
    <source>
        <dbReference type="Proteomes" id="UP001347796"/>
    </source>
</evidence>
<dbReference type="Proteomes" id="UP001347796">
    <property type="component" value="Unassembled WGS sequence"/>
</dbReference>
<evidence type="ECO:0000256" key="1">
    <source>
        <dbReference type="ARBA" id="ARBA00007169"/>
    </source>
</evidence>
<proteinExistence type="inferred from homology"/>
<evidence type="ECO:0000256" key="3">
    <source>
        <dbReference type="ARBA" id="ARBA00022516"/>
    </source>
</evidence>
<keyword evidence="4" id="KW-0378">Hydrolase</keyword>
<evidence type="ECO:0000256" key="9">
    <source>
        <dbReference type="ARBA" id="ARBA00073799"/>
    </source>
</evidence>
<feature type="domain" description="Thioesterase" evidence="11">
    <location>
        <begin position="18"/>
        <end position="245"/>
    </location>
</feature>
<comment type="catalytic activity">
    <reaction evidence="8">
        <text>(9Z)-octadecenoyl-[ACP] + H2O = (9Z)-octadecenoate + holo-[ACP] + H(+)</text>
        <dbReference type="Rhea" id="RHEA:15057"/>
        <dbReference type="Rhea" id="RHEA-COMP:9685"/>
        <dbReference type="Rhea" id="RHEA-COMP:9924"/>
        <dbReference type="ChEBI" id="CHEBI:15377"/>
        <dbReference type="ChEBI" id="CHEBI:15378"/>
        <dbReference type="ChEBI" id="CHEBI:30823"/>
        <dbReference type="ChEBI" id="CHEBI:64479"/>
        <dbReference type="ChEBI" id="CHEBI:78783"/>
        <dbReference type="EC" id="3.1.2.14"/>
    </reaction>
</comment>
<dbReference type="PANTHER" id="PTHR11487">
    <property type="entry name" value="THIOESTERASE"/>
    <property type="match status" value="1"/>
</dbReference>
<evidence type="ECO:0000256" key="10">
    <source>
        <dbReference type="ARBA" id="ARBA00079653"/>
    </source>
</evidence>
<comment type="similarity">
    <text evidence="1">Belongs to the thioesterase family.</text>
</comment>
<dbReference type="InterPro" id="IPR012223">
    <property type="entry name" value="TEII"/>
</dbReference>
<dbReference type="AlphaFoldDB" id="A0AAN8PU30"/>
<gene>
    <name evidence="12" type="ORF">SNE40_007709</name>
</gene>
<dbReference type="FunFam" id="3.40.50.1820:FF:000153">
    <property type="entry name" value="Surfactin synthase thioesterase subunit"/>
    <property type="match status" value="1"/>
</dbReference>
<name>A0AAN8PU30_PATCE</name>